<dbReference type="EMBL" id="LSMT01000164">
    <property type="protein sequence ID" value="PFX24918.1"/>
    <property type="molecule type" value="Genomic_DNA"/>
</dbReference>
<dbReference type="GO" id="GO:0016486">
    <property type="term" value="P:peptide hormone processing"/>
    <property type="evidence" value="ECO:0007669"/>
    <property type="project" value="TreeGrafter"/>
</dbReference>
<dbReference type="Pfam" id="PF00082">
    <property type="entry name" value="Peptidase_S8"/>
    <property type="match status" value="1"/>
</dbReference>
<evidence type="ECO:0000256" key="3">
    <source>
        <dbReference type="ARBA" id="ARBA00022801"/>
    </source>
</evidence>
<name>A0A2B4S8L3_STYPI</name>
<dbReference type="InterPro" id="IPR008979">
    <property type="entry name" value="Galactose-bd-like_sf"/>
</dbReference>
<keyword evidence="8" id="KW-1185">Reference proteome</keyword>
<dbReference type="Proteomes" id="UP000225706">
    <property type="component" value="Unassembled WGS sequence"/>
</dbReference>
<dbReference type="SUPFAM" id="SSF49785">
    <property type="entry name" value="Galactose-binding domain-like"/>
    <property type="match status" value="1"/>
</dbReference>
<dbReference type="PANTHER" id="PTHR42884:SF31">
    <property type="entry name" value="PROPROTEIN CONVERTASE SUBTILISIN_KEXIN TYPE 5"/>
    <property type="match status" value="1"/>
</dbReference>
<keyword evidence="1" id="KW-0645">Protease</keyword>
<dbReference type="PANTHER" id="PTHR42884">
    <property type="entry name" value="PROPROTEIN CONVERTASE SUBTILISIN/KEXIN-RELATED"/>
    <property type="match status" value="1"/>
</dbReference>
<evidence type="ECO:0000256" key="2">
    <source>
        <dbReference type="ARBA" id="ARBA00022685"/>
    </source>
</evidence>
<dbReference type="Gene3D" id="3.40.50.200">
    <property type="entry name" value="Peptidase S8/S53 domain"/>
    <property type="match status" value="1"/>
</dbReference>
<dbReference type="InterPro" id="IPR002884">
    <property type="entry name" value="P_dom"/>
</dbReference>
<keyword evidence="3" id="KW-0378">Hydrolase</keyword>
<evidence type="ECO:0000313" key="7">
    <source>
        <dbReference type="EMBL" id="PFX24918.1"/>
    </source>
</evidence>
<comment type="caution">
    <text evidence="5">Lacks conserved residue(s) required for the propagation of feature annotation.</text>
</comment>
<sequence length="809" mass="88750">MVCKRSSLGPITRNLICQDEAASFDFLEGDKDPSSSDDAVSNVKSKKESKKFFVQRIDTIRTQLDTDQQTDSDPEDDISSADKIVPPFFTFTMLSVRDVKQLIQNSTPKSCPLDPMPSTLVSKCEDLFPVLTKIVNNSLQSGCSPEIWKEALVFLFLKKPGLDVIFENFRPVSNLSFVSKLIERAVFNQIHGHLVCNNLYPVAQSASRRNHSTETALLKVMNDILLKMNKQHVTIVVLLDLKAAFDTVDHSILLNRLSSKLGSNGTALAWFRSYCLAVPSECLFGPTAHSGQADAVSSIEHCIQDIGQRMSQDRLLMNDAKTELLLIGTRQQLAKITIDGIIVGHCHYSTISRSESGHGNSCAGIIAAVANNSFCGIGIAYSARIAGIRILGKNALTDNLKAKGISFKPDYVDIYSNSWGPSDSGFEIGEAGVVTEEALKQGAVKGRKGLGSIFVFAAGNGGYNKDNCAFNGLVNSIYTIAIAGVKKDGSLPGYGEKCPGILAVTFSKALFSILDNAKLVQTDELKALYTPIQKNGKAQLLCATMVDNNFEPNSTFEASCTVQKKNQEKSGDSFKRVLLFKSMSQLEVELNISPHTLQRIDNNVVVSKDEAVAMMSPSLKWGIDDEHVAHEMYESKRGEEVADSSNSVGFGLMDAHGLVSLAVNWTTVPPQLNCTVSRISVNRLIPSNGTLKVTASLTDLSHVCRGSQINFLEHVQVRVSLNYTLRGYLEMSLTSPQGSTSLLLQSRTKDNSPYETYLTNWTILTLHHWGENPLGTWELALKNSRPDQESEGSYYKRLHCLDFMTLCHV</sequence>
<dbReference type="GO" id="GO:0000139">
    <property type="term" value="C:Golgi membrane"/>
    <property type="evidence" value="ECO:0007669"/>
    <property type="project" value="TreeGrafter"/>
</dbReference>
<dbReference type="InterPro" id="IPR036852">
    <property type="entry name" value="Peptidase_S8/S53_dom_sf"/>
</dbReference>
<dbReference type="GO" id="GO:0004252">
    <property type="term" value="F:serine-type endopeptidase activity"/>
    <property type="evidence" value="ECO:0007669"/>
    <property type="project" value="InterPro"/>
</dbReference>
<dbReference type="PROSITE" id="PS51892">
    <property type="entry name" value="SUBTILASE"/>
    <property type="match status" value="1"/>
</dbReference>
<accession>A0A2B4S8L3</accession>
<evidence type="ECO:0000256" key="1">
    <source>
        <dbReference type="ARBA" id="ARBA00022670"/>
    </source>
</evidence>
<evidence type="ECO:0000256" key="4">
    <source>
        <dbReference type="ARBA" id="ARBA00022825"/>
    </source>
</evidence>
<dbReference type="InterPro" id="IPR000209">
    <property type="entry name" value="Peptidase_S8/S53_dom"/>
</dbReference>
<evidence type="ECO:0000313" key="8">
    <source>
        <dbReference type="Proteomes" id="UP000225706"/>
    </source>
</evidence>
<comment type="similarity">
    <text evidence="5">Belongs to the peptidase S8 family.</text>
</comment>
<proteinExistence type="inferred from homology"/>
<protein>
    <submittedName>
        <fullName evidence="7">Proprotein convertase subtilisin/kexin type 4</fullName>
    </submittedName>
</protein>
<evidence type="ECO:0000259" key="6">
    <source>
        <dbReference type="PROSITE" id="PS51829"/>
    </source>
</evidence>
<dbReference type="Gene3D" id="2.60.120.260">
    <property type="entry name" value="Galactose-binding domain-like"/>
    <property type="match status" value="1"/>
</dbReference>
<dbReference type="Pfam" id="PF00078">
    <property type="entry name" value="RVT_1"/>
    <property type="match status" value="1"/>
</dbReference>
<gene>
    <name evidence="7" type="primary">Pcsk4</name>
    <name evidence="7" type="ORF">AWC38_SpisGene10464</name>
</gene>
<organism evidence="7 8">
    <name type="scientific">Stylophora pistillata</name>
    <name type="common">Smooth cauliflower coral</name>
    <dbReference type="NCBI Taxonomy" id="50429"/>
    <lineage>
        <taxon>Eukaryota</taxon>
        <taxon>Metazoa</taxon>
        <taxon>Cnidaria</taxon>
        <taxon>Anthozoa</taxon>
        <taxon>Hexacorallia</taxon>
        <taxon>Scleractinia</taxon>
        <taxon>Astrocoeniina</taxon>
        <taxon>Pocilloporidae</taxon>
        <taxon>Stylophora</taxon>
    </lineage>
</organism>
<dbReference type="Pfam" id="PF01483">
    <property type="entry name" value="P_proprotein"/>
    <property type="match status" value="1"/>
</dbReference>
<keyword evidence="4" id="KW-0720">Serine protease</keyword>
<dbReference type="OrthoDB" id="5985530at2759"/>
<dbReference type="GO" id="GO:0005802">
    <property type="term" value="C:trans-Golgi network"/>
    <property type="evidence" value="ECO:0007669"/>
    <property type="project" value="TreeGrafter"/>
</dbReference>
<dbReference type="InterPro" id="IPR000477">
    <property type="entry name" value="RT_dom"/>
</dbReference>
<reference evidence="8" key="1">
    <citation type="journal article" date="2017" name="bioRxiv">
        <title>Comparative analysis of the genomes of Stylophora pistillata and Acropora digitifera provides evidence for extensive differences between species of corals.</title>
        <authorList>
            <person name="Voolstra C.R."/>
            <person name="Li Y."/>
            <person name="Liew Y.J."/>
            <person name="Baumgarten S."/>
            <person name="Zoccola D."/>
            <person name="Flot J.-F."/>
            <person name="Tambutte S."/>
            <person name="Allemand D."/>
            <person name="Aranda M."/>
        </authorList>
    </citation>
    <scope>NUCLEOTIDE SEQUENCE [LARGE SCALE GENOMIC DNA]</scope>
</reference>
<dbReference type="SUPFAM" id="SSF52743">
    <property type="entry name" value="Subtilisin-like"/>
    <property type="match status" value="1"/>
</dbReference>
<dbReference type="PROSITE" id="PS51829">
    <property type="entry name" value="P_HOMO_B"/>
    <property type="match status" value="1"/>
</dbReference>
<keyword evidence="2" id="KW-0165">Cleavage on pair of basic residues</keyword>
<dbReference type="AlphaFoldDB" id="A0A2B4S8L3"/>
<evidence type="ECO:0000256" key="5">
    <source>
        <dbReference type="PROSITE-ProRule" id="PRU01240"/>
    </source>
</evidence>
<feature type="domain" description="P/Homo B" evidence="6">
    <location>
        <begin position="667"/>
        <end position="809"/>
    </location>
</feature>
<comment type="caution">
    <text evidence="7">The sequence shown here is derived from an EMBL/GenBank/DDBJ whole genome shotgun (WGS) entry which is preliminary data.</text>
</comment>